<feature type="DNA-binding region" description="H-T-H motif" evidence="2">
    <location>
        <begin position="33"/>
        <end position="52"/>
    </location>
</feature>
<name>A0ABP5STZ8_9ACTN</name>
<feature type="domain" description="HTH tetR-type" evidence="3">
    <location>
        <begin position="10"/>
        <end position="70"/>
    </location>
</feature>
<accession>A0ABP5STZ8</accession>
<dbReference type="RefSeq" id="WP_344612043.1">
    <property type="nucleotide sequence ID" value="NZ_BAAARV010000018.1"/>
</dbReference>
<proteinExistence type="predicted"/>
<sequence>MAHIRQQQKAQTRQALLDTALRLLEERSLDSLPLREITREVGIVPTAFYRHFPDVPSLGVALVEQCLGGLREAVRAVRDGIADSDAVIGRSLEVLARQVHTHRDQFRFIARERHGGVAAVRRAIREQLDLSAAELATDLLTYRLPHAARLDAWQPQDLRMLAELIVNHMVLTAAALLEAPADDPGAAADTLDLATRQLRLIALGSRHWPGTNG</sequence>
<dbReference type="Proteomes" id="UP001501444">
    <property type="component" value="Unassembled WGS sequence"/>
</dbReference>
<dbReference type="InterPro" id="IPR050692">
    <property type="entry name" value="HTH_transcr_repressor_FabR"/>
</dbReference>
<dbReference type="InterPro" id="IPR001647">
    <property type="entry name" value="HTH_TetR"/>
</dbReference>
<evidence type="ECO:0000313" key="5">
    <source>
        <dbReference type="Proteomes" id="UP001501444"/>
    </source>
</evidence>
<dbReference type="PANTHER" id="PTHR47752">
    <property type="entry name" value="HTH-TYPE TRANSCRIPTIONAL REPRESSOR FABR"/>
    <property type="match status" value="1"/>
</dbReference>
<keyword evidence="1 2" id="KW-0238">DNA-binding</keyword>
<dbReference type="InterPro" id="IPR009057">
    <property type="entry name" value="Homeodomain-like_sf"/>
</dbReference>
<keyword evidence="5" id="KW-1185">Reference proteome</keyword>
<dbReference type="PANTHER" id="PTHR47752:SF1">
    <property type="entry name" value="HTH-TYPE TRANSCRIPTIONAL REPRESSOR FABR"/>
    <property type="match status" value="1"/>
</dbReference>
<dbReference type="PROSITE" id="PS50977">
    <property type="entry name" value="HTH_TETR_2"/>
    <property type="match status" value="1"/>
</dbReference>
<organism evidence="4 5">
    <name type="scientific">Dactylosporangium salmoneum</name>
    <dbReference type="NCBI Taxonomy" id="53361"/>
    <lineage>
        <taxon>Bacteria</taxon>
        <taxon>Bacillati</taxon>
        <taxon>Actinomycetota</taxon>
        <taxon>Actinomycetes</taxon>
        <taxon>Micromonosporales</taxon>
        <taxon>Micromonosporaceae</taxon>
        <taxon>Dactylosporangium</taxon>
    </lineage>
</organism>
<protein>
    <submittedName>
        <fullName evidence="4">TetR family transcriptional regulator</fullName>
    </submittedName>
</protein>
<dbReference type="SUPFAM" id="SSF46689">
    <property type="entry name" value="Homeodomain-like"/>
    <property type="match status" value="1"/>
</dbReference>
<evidence type="ECO:0000256" key="2">
    <source>
        <dbReference type="PROSITE-ProRule" id="PRU00335"/>
    </source>
</evidence>
<dbReference type="Pfam" id="PF00440">
    <property type="entry name" value="TetR_N"/>
    <property type="match status" value="1"/>
</dbReference>
<dbReference type="Gene3D" id="1.10.10.60">
    <property type="entry name" value="Homeodomain-like"/>
    <property type="match status" value="1"/>
</dbReference>
<evidence type="ECO:0000259" key="3">
    <source>
        <dbReference type="PROSITE" id="PS50977"/>
    </source>
</evidence>
<reference evidence="5" key="1">
    <citation type="journal article" date="2019" name="Int. J. Syst. Evol. Microbiol.">
        <title>The Global Catalogue of Microorganisms (GCM) 10K type strain sequencing project: providing services to taxonomists for standard genome sequencing and annotation.</title>
        <authorList>
            <consortium name="The Broad Institute Genomics Platform"/>
            <consortium name="The Broad Institute Genome Sequencing Center for Infectious Disease"/>
            <person name="Wu L."/>
            <person name="Ma J."/>
        </authorList>
    </citation>
    <scope>NUCLEOTIDE SEQUENCE [LARGE SCALE GENOMIC DNA]</scope>
    <source>
        <strain evidence="5">JCM 3272</strain>
    </source>
</reference>
<comment type="caution">
    <text evidence="4">The sequence shown here is derived from an EMBL/GenBank/DDBJ whole genome shotgun (WGS) entry which is preliminary data.</text>
</comment>
<evidence type="ECO:0000313" key="4">
    <source>
        <dbReference type="EMBL" id="GAA2338623.1"/>
    </source>
</evidence>
<evidence type="ECO:0000256" key="1">
    <source>
        <dbReference type="ARBA" id="ARBA00023125"/>
    </source>
</evidence>
<dbReference type="EMBL" id="BAAARV010000018">
    <property type="protein sequence ID" value="GAA2338623.1"/>
    <property type="molecule type" value="Genomic_DNA"/>
</dbReference>
<gene>
    <name evidence="4" type="ORF">GCM10010170_020400</name>
</gene>
<dbReference type="Gene3D" id="1.10.357.10">
    <property type="entry name" value="Tetracycline Repressor, domain 2"/>
    <property type="match status" value="1"/>
</dbReference>